<feature type="transmembrane region" description="Helical" evidence="1">
    <location>
        <begin position="39"/>
        <end position="60"/>
    </location>
</feature>
<dbReference type="EMBL" id="FNNH01000019">
    <property type="protein sequence ID" value="SDW63394.1"/>
    <property type="molecule type" value="Genomic_DNA"/>
</dbReference>
<reference evidence="2 3" key="1">
    <citation type="submission" date="2016-10" db="EMBL/GenBank/DDBJ databases">
        <authorList>
            <person name="de Groot N.N."/>
        </authorList>
    </citation>
    <scope>NUCLEOTIDE SEQUENCE [LARGE SCALE GENOMIC DNA]</scope>
    <source>
        <strain evidence="2 3">Nm110</strain>
    </source>
</reference>
<dbReference type="RefSeq" id="WP_074667050.1">
    <property type="nucleotide sequence ID" value="NZ_FNNH01000019.1"/>
</dbReference>
<name>A0A1H2V642_9PROT</name>
<protein>
    <submittedName>
        <fullName evidence="2">Uncharacterized protein</fullName>
    </submittedName>
</protein>
<evidence type="ECO:0000313" key="3">
    <source>
        <dbReference type="Proteomes" id="UP000183454"/>
    </source>
</evidence>
<gene>
    <name evidence="2" type="ORF">SAMN05421882_101960</name>
</gene>
<keyword evidence="1" id="KW-0472">Membrane</keyword>
<sequence>MSMQDALNAMNESQIALDELVSDAVSPIGQPWTDTLVKYLSISVLAFAVIVLVLCTILLWRSNASASEVLKVFGIISIIGLSALLLITGFSNEQLTPIVGLFGAIAGYLLGKEAKP</sequence>
<keyword evidence="1" id="KW-1133">Transmembrane helix</keyword>
<evidence type="ECO:0000313" key="2">
    <source>
        <dbReference type="EMBL" id="SDW63394.1"/>
    </source>
</evidence>
<accession>A0A1H2V642</accession>
<dbReference type="AlphaFoldDB" id="A0A1H2V642"/>
<keyword evidence="1" id="KW-0812">Transmembrane</keyword>
<organism evidence="2 3">
    <name type="scientific">Nitrosomonas communis</name>
    <dbReference type="NCBI Taxonomy" id="44574"/>
    <lineage>
        <taxon>Bacteria</taxon>
        <taxon>Pseudomonadati</taxon>
        <taxon>Pseudomonadota</taxon>
        <taxon>Betaproteobacteria</taxon>
        <taxon>Nitrosomonadales</taxon>
        <taxon>Nitrosomonadaceae</taxon>
        <taxon>Nitrosomonas</taxon>
    </lineage>
</organism>
<feature type="transmembrane region" description="Helical" evidence="1">
    <location>
        <begin position="72"/>
        <end position="89"/>
    </location>
</feature>
<proteinExistence type="predicted"/>
<dbReference type="Proteomes" id="UP000183454">
    <property type="component" value="Unassembled WGS sequence"/>
</dbReference>
<feature type="transmembrane region" description="Helical" evidence="1">
    <location>
        <begin position="95"/>
        <end position="111"/>
    </location>
</feature>
<evidence type="ECO:0000256" key="1">
    <source>
        <dbReference type="SAM" id="Phobius"/>
    </source>
</evidence>